<dbReference type="GO" id="GO:0003676">
    <property type="term" value="F:nucleic acid binding"/>
    <property type="evidence" value="ECO:0007669"/>
    <property type="project" value="InterPro"/>
</dbReference>
<dbReference type="SUPFAM" id="SSF56672">
    <property type="entry name" value="DNA/RNA polymerases"/>
    <property type="match status" value="1"/>
</dbReference>
<evidence type="ECO:0000313" key="9">
    <source>
        <dbReference type="EMBL" id="KYP70007.1"/>
    </source>
</evidence>
<protein>
    <submittedName>
        <fullName evidence="9">Transposon Ty3-G Gag-Pol polyprotein</fullName>
    </submittedName>
</protein>
<dbReference type="SUPFAM" id="SSF53098">
    <property type="entry name" value="Ribonuclease H-like"/>
    <property type="match status" value="1"/>
</dbReference>
<evidence type="ECO:0000256" key="1">
    <source>
        <dbReference type="ARBA" id="ARBA00022679"/>
    </source>
</evidence>
<dbReference type="PANTHER" id="PTHR37984">
    <property type="entry name" value="PROTEIN CBG26694"/>
    <property type="match status" value="1"/>
</dbReference>
<proteinExistence type="predicted"/>
<gene>
    <name evidence="9" type="ORF">KK1_009214</name>
</gene>
<dbReference type="Gene3D" id="3.30.420.10">
    <property type="entry name" value="Ribonuclease H-like superfamily/Ribonuclease H"/>
    <property type="match status" value="1"/>
</dbReference>
<dbReference type="InterPro" id="IPR043502">
    <property type="entry name" value="DNA/RNA_pol_sf"/>
</dbReference>
<dbReference type="Pfam" id="PF17921">
    <property type="entry name" value="Integrase_H2C2"/>
    <property type="match status" value="1"/>
</dbReference>
<keyword evidence="6" id="KW-0695">RNA-directed DNA polymerase</keyword>
<dbReference type="EMBL" id="CM003605">
    <property type="protein sequence ID" value="KYP70007.1"/>
    <property type="molecule type" value="Genomic_DNA"/>
</dbReference>
<evidence type="ECO:0000256" key="4">
    <source>
        <dbReference type="ARBA" id="ARBA00022759"/>
    </source>
</evidence>
<dbReference type="Proteomes" id="UP000075243">
    <property type="component" value="Chromosome 3"/>
</dbReference>
<keyword evidence="4" id="KW-0255">Endonuclease</keyword>
<evidence type="ECO:0000256" key="2">
    <source>
        <dbReference type="ARBA" id="ARBA00022695"/>
    </source>
</evidence>
<sequence length="266" mass="31039">MYAIIVAVKKWRQYLLGQKFVILTDQQSLQHLMSQAIQTPAQQKWLTKLLGFDFQIVYRARRHNTVADTLSRPEDVPDQILLALSSPIPTFLQQWKNYFTSDPAGQATVLRFIHNTHLGHTYSFREGLLYFHNRLFVPEVCDFRQKLMQEYHAIPIAGHSGIKSSLSRLAASYYWPSMASDVRQFIKRCAICQQNKYETQKPRGLLQPLHTPNKVWEEVTMDFITSLPSSYGYTVIWVVCDRLSKYSHFVALPTRFTTQQLSQRFM</sequence>
<evidence type="ECO:0000256" key="5">
    <source>
        <dbReference type="ARBA" id="ARBA00022801"/>
    </source>
</evidence>
<dbReference type="PANTHER" id="PTHR37984:SF5">
    <property type="entry name" value="PROTEIN NYNRIN-LIKE"/>
    <property type="match status" value="1"/>
</dbReference>
<keyword evidence="1" id="KW-0808">Transferase</keyword>
<evidence type="ECO:0000313" key="10">
    <source>
        <dbReference type="Proteomes" id="UP000075243"/>
    </source>
</evidence>
<dbReference type="CDD" id="cd09274">
    <property type="entry name" value="RNase_HI_RT_Ty3"/>
    <property type="match status" value="1"/>
</dbReference>
<dbReference type="Pfam" id="PF17917">
    <property type="entry name" value="RT_RNaseH"/>
    <property type="match status" value="1"/>
</dbReference>
<dbReference type="InterPro" id="IPR050951">
    <property type="entry name" value="Retrovirus_Pol_polyprotein"/>
</dbReference>
<name>A0A151TSJ1_CAJCA</name>
<evidence type="ECO:0000259" key="8">
    <source>
        <dbReference type="Pfam" id="PF17921"/>
    </source>
</evidence>
<dbReference type="InterPro" id="IPR041373">
    <property type="entry name" value="RT_RNaseH"/>
</dbReference>
<keyword evidence="5" id="KW-0378">Hydrolase</keyword>
<dbReference type="Gene3D" id="1.10.340.70">
    <property type="match status" value="1"/>
</dbReference>
<accession>A0A151TSJ1</accession>
<dbReference type="Gramene" id="C.cajan_08955.t">
    <property type="protein sequence ID" value="C.cajan_08955.t.cds1"/>
    <property type="gene ID" value="C.cajan_08955"/>
</dbReference>
<dbReference type="InterPro" id="IPR012337">
    <property type="entry name" value="RNaseH-like_sf"/>
</dbReference>
<reference evidence="9 10" key="1">
    <citation type="journal article" date="2012" name="Nat. Biotechnol.">
        <title>Draft genome sequence of pigeonpea (Cajanus cajan), an orphan legume crop of resource-poor farmers.</title>
        <authorList>
            <person name="Varshney R.K."/>
            <person name="Chen W."/>
            <person name="Li Y."/>
            <person name="Bharti A.K."/>
            <person name="Saxena R.K."/>
            <person name="Schlueter J.A."/>
            <person name="Donoghue M.T."/>
            <person name="Azam S."/>
            <person name="Fan G."/>
            <person name="Whaley A.M."/>
            <person name="Farmer A.D."/>
            <person name="Sheridan J."/>
            <person name="Iwata A."/>
            <person name="Tuteja R."/>
            <person name="Penmetsa R.V."/>
            <person name="Wu W."/>
            <person name="Upadhyaya H.D."/>
            <person name="Yang S.P."/>
            <person name="Shah T."/>
            <person name="Saxena K.B."/>
            <person name="Michael T."/>
            <person name="McCombie W.R."/>
            <person name="Yang B."/>
            <person name="Zhang G."/>
            <person name="Yang H."/>
            <person name="Wang J."/>
            <person name="Spillane C."/>
            <person name="Cook D.R."/>
            <person name="May G.D."/>
            <person name="Xu X."/>
            <person name="Jackson S.A."/>
        </authorList>
    </citation>
    <scope>NUCLEOTIDE SEQUENCE [LARGE SCALE GENOMIC DNA]</scope>
    <source>
        <strain evidence="10">cv. Asha</strain>
    </source>
</reference>
<evidence type="ECO:0000256" key="6">
    <source>
        <dbReference type="ARBA" id="ARBA00022918"/>
    </source>
</evidence>
<dbReference type="InterPro" id="IPR036397">
    <property type="entry name" value="RNaseH_sf"/>
</dbReference>
<keyword evidence="10" id="KW-1185">Reference proteome</keyword>
<dbReference type="GO" id="GO:0016787">
    <property type="term" value="F:hydrolase activity"/>
    <property type="evidence" value="ECO:0007669"/>
    <property type="project" value="UniProtKB-KW"/>
</dbReference>
<dbReference type="GO" id="GO:0003964">
    <property type="term" value="F:RNA-directed DNA polymerase activity"/>
    <property type="evidence" value="ECO:0007669"/>
    <property type="project" value="UniProtKB-KW"/>
</dbReference>
<evidence type="ECO:0000259" key="7">
    <source>
        <dbReference type="Pfam" id="PF17917"/>
    </source>
</evidence>
<feature type="domain" description="Reverse transcriptase RNase H-like" evidence="7">
    <location>
        <begin position="1"/>
        <end position="52"/>
    </location>
</feature>
<dbReference type="GO" id="GO:0004519">
    <property type="term" value="F:endonuclease activity"/>
    <property type="evidence" value="ECO:0007669"/>
    <property type="project" value="UniProtKB-KW"/>
</dbReference>
<keyword evidence="2" id="KW-0548">Nucleotidyltransferase</keyword>
<dbReference type="InterPro" id="IPR041588">
    <property type="entry name" value="Integrase_H2C2"/>
</dbReference>
<organism evidence="9 10">
    <name type="scientific">Cajanus cajan</name>
    <name type="common">Pigeon pea</name>
    <name type="synonym">Cajanus indicus</name>
    <dbReference type="NCBI Taxonomy" id="3821"/>
    <lineage>
        <taxon>Eukaryota</taxon>
        <taxon>Viridiplantae</taxon>
        <taxon>Streptophyta</taxon>
        <taxon>Embryophyta</taxon>
        <taxon>Tracheophyta</taxon>
        <taxon>Spermatophyta</taxon>
        <taxon>Magnoliopsida</taxon>
        <taxon>eudicotyledons</taxon>
        <taxon>Gunneridae</taxon>
        <taxon>Pentapetalae</taxon>
        <taxon>rosids</taxon>
        <taxon>fabids</taxon>
        <taxon>Fabales</taxon>
        <taxon>Fabaceae</taxon>
        <taxon>Papilionoideae</taxon>
        <taxon>50 kb inversion clade</taxon>
        <taxon>NPAAA clade</taxon>
        <taxon>indigoferoid/millettioid clade</taxon>
        <taxon>Phaseoleae</taxon>
        <taxon>Cajanus</taxon>
    </lineage>
</organism>
<evidence type="ECO:0000256" key="3">
    <source>
        <dbReference type="ARBA" id="ARBA00022722"/>
    </source>
</evidence>
<keyword evidence="3" id="KW-0540">Nuclease</keyword>
<dbReference type="FunFam" id="1.10.340.70:FF:000001">
    <property type="entry name" value="Retrovirus-related Pol polyprotein from transposon gypsy-like Protein"/>
    <property type="match status" value="1"/>
</dbReference>
<dbReference type="AlphaFoldDB" id="A0A151TSJ1"/>
<feature type="domain" description="Integrase zinc-binding" evidence="8">
    <location>
        <begin position="143"/>
        <end position="197"/>
    </location>
</feature>